<organism evidence="1 2">
    <name type="scientific">Candidatus Enterousia avicola</name>
    <dbReference type="NCBI Taxonomy" id="2840787"/>
    <lineage>
        <taxon>Bacteria</taxon>
        <taxon>Pseudomonadati</taxon>
        <taxon>Pseudomonadota</taxon>
        <taxon>Alphaproteobacteria</taxon>
        <taxon>Candidatus Enterousia</taxon>
    </lineage>
</organism>
<dbReference type="EMBL" id="DVNO01000036">
    <property type="protein sequence ID" value="HIU65843.1"/>
    <property type="molecule type" value="Genomic_DNA"/>
</dbReference>
<dbReference type="Proteomes" id="UP000824142">
    <property type="component" value="Unassembled WGS sequence"/>
</dbReference>
<accession>A0A9D1SN86</accession>
<evidence type="ECO:0000313" key="2">
    <source>
        <dbReference type="Proteomes" id="UP000824142"/>
    </source>
</evidence>
<sequence length="283" mass="32142">MKRLFFFICLLGLAACDRPQYDLQMVCEDGAKGQLIVDAKVYDTRADLVIKRLTKELRAKAKGQSNMWLADHTWLYNQIPQIDDEIEVSLPINEEGIYEIPGKIKFVLNHSGLTGGLRFTLWPATDNNLKMADGETVPDGEYLVGTTCEPVLYPVDVSIKDIPVEQLKEVKNCLEYLEEQLLFDGEKGVLVFDEKTGREMNISNSVIKEMFNGIELNHFYLLNARYYPDDVKHACEIANRLREYIATHIDSEYIKESENSVYISAGEVVTISCDDDEVVVIGQ</sequence>
<reference evidence="1" key="2">
    <citation type="journal article" date="2021" name="PeerJ">
        <title>Extensive microbial diversity within the chicken gut microbiome revealed by metagenomics and culture.</title>
        <authorList>
            <person name="Gilroy R."/>
            <person name="Ravi A."/>
            <person name="Getino M."/>
            <person name="Pursley I."/>
            <person name="Horton D.L."/>
            <person name="Alikhan N.F."/>
            <person name="Baker D."/>
            <person name="Gharbi K."/>
            <person name="Hall N."/>
            <person name="Watson M."/>
            <person name="Adriaenssens E.M."/>
            <person name="Foster-Nyarko E."/>
            <person name="Jarju S."/>
            <person name="Secka A."/>
            <person name="Antonio M."/>
            <person name="Oren A."/>
            <person name="Chaudhuri R.R."/>
            <person name="La Ragione R."/>
            <person name="Hildebrand F."/>
            <person name="Pallen M.J."/>
        </authorList>
    </citation>
    <scope>NUCLEOTIDE SEQUENCE</scope>
    <source>
        <strain evidence="1">CHK136-897</strain>
    </source>
</reference>
<name>A0A9D1SN86_9PROT</name>
<proteinExistence type="predicted"/>
<protein>
    <submittedName>
        <fullName evidence="1">Uncharacterized protein</fullName>
    </submittedName>
</protein>
<comment type="caution">
    <text evidence="1">The sequence shown here is derived from an EMBL/GenBank/DDBJ whole genome shotgun (WGS) entry which is preliminary data.</text>
</comment>
<reference evidence="1" key="1">
    <citation type="submission" date="2020-10" db="EMBL/GenBank/DDBJ databases">
        <authorList>
            <person name="Gilroy R."/>
        </authorList>
    </citation>
    <scope>NUCLEOTIDE SEQUENCE</scope>
    <source>
        <strain evidence="1">CHK136-897</strain>
    </source>
</reference>
<evidence type="ECO:0000313" key="1">
    <source>
        <dbReference type="EMBL" id="HIU65843.1"/>
    </source>
</evidence>
<dbReference type="AlphaFoldDB" id="A0A9D1SN86"/>
<dbReference type="PROSITE" id="PS51257">
    <property type="entry name" value="PROKAR_LIPOPROTEIN"/>
    <property type="match status" value="1"/>
</dbReference>
<gene>
    <name evidence="1" type="ORF">IAC63_04370</name>
</gene>